<keyword evidence="5 9" id="KW-0812">Transmembrane</keyword>
<dbReference type="InterPro" id="IPR007272">
    <property type="entry name" value="Sulf_transp_TsuA/YedE"/>
</dbReference>
<keyword evidence="7 9" id="KW-0472">Membrane</keyword>
<sequence>MEGQPLLDALGETNVAAAVGLFGGVLLGLAARLGRFCTLGAIEDYLYGNNDKRLKMWILAIGTAVVGSFGLMALGLFDPANSFYLSQQWSPLASIVGGGLFGYGMAMAGNCGYGAIARLGGGDLRSFVIVLVMGICAYATLSGPLAWIRVEIFPPTAPATIPSGIAHTLGAVTGLSVALIGLVMGALIIAFALRSRSLRRDRTAIIWGIAAGVAVISAWAGMQYINANGFDDLPLASHTFSAPVGETILYGMTASGQTLSFGIGSVAGVWVGAFLGSLIKGHFRWEACEDPRELRRQIIGAGLMGVGAVVAVGCSIGQGLTAFSLLAFSAPITLTAIFCGAALGLHQLIVGFTATE</sequence>
<feature type="transmembrane region" description="Helical" evidence="9">
    <location>
        <begin position="54"/>
        <end position="77"/>
    </location>
</feature>
<gene>
    <name evidence="10" type="ORF">AABB28_01160</name>
</gene>
<reference evidence="10 11" key="1">
    <citation type="submission" date="2024-04" db="EMBL/GenBank/DDBJ databases">
        <title>Phylogenomic analyses of a clade within the roseobacter group suggest taxonomic reassignments of species of the genera Aestuariivita, Citreicella, Loktanella, Nautella, Pelagibaca, Ruegeria, Thalassobius, Thiobacimonas and Tropicibacter, and the proposal o.</title>
        <authorList>
            <person name="Jeon C.O."/>
        </authorList>
    </citation>
    <scope>NUCLEOTIDE SEQUENCE [LARGE SCALE GENOMIC DNA]</scope>
    <source>
        <strain evidence="10 11">G8-12</strain>
    </source>
</reference>
<evidence type="ECO:0000256" key="1">
    <source>
        <dbReference type="ARBA" id="ARBA00004429"/>
    </source>
</evidence>
<feature type="transmembrane region" description="Helical" evidence="9">
    <location>
        <begin position="205"/>
        <end position="225"/>
    </location>
</feature>
<evidence type="ECO:0000256" key="5">
    <source>
        <dbReference type="ARBA" id="ARBA00022692"/>
    </source>
</evidence>
<keyword evidence="4" id="KW-0997">Cell inner membrane</keyword>
<evidence type="ECO:0000256" key="9">
    <source>
        <dbReference type="SAM" id="Phobius"/>
    </source>
</evidence>
<dbReference type="RefSeq" id="WP_342070334.1">
    <property type="nucleotide sequence ID" value="NZ_CP151762.1"/>
</dbReference>
<evidence type="ECO:0000256" key="2">
    <source>
        <dbReference type="ARBA" id="ARBA00022448"/>
    </source>
</evidence>
<feature type="transmembrane region" description="Helical" evidence="9">
    <location>
        <begin position="89"/>
        <end position="115"/>
    </location>
</feature>
<dbReference type="GO" id="GO:0005886">
    <property type="term" value="C:plasma membrane"/>
    <property type="evidence" value="ECO:0007669"/>
    <property type="project" value="UniProtKB-SubCell"/>
</dbReference>
<name>A0AAN0MFZ3_9RHOB</name>
<dbReference type="PANTHER" id="PTHR30574:SF1">
    <property type="entry name" value="SULPHUR TRANSPORT DOMAIN-CONTAINING PROTEIN"/>
    <property type="match status" value="1"/>
</dbReference>
<dbReference type="Proteomes" id="UP001451782">
    <property type="component" value="Chromosome"/>
</dbReference>
<dbReference type="KEGG" id="yag:AABB28_01160"/>
<accession>A0AAN0MFZ3</accession>
<keyword evidence="6 9" id="KW-1133">Transmembrane helix</keyword>
<feature type="transmembrane region" description="Helical" evidence="9">
    <location>
        <begin position="332"/>
        <end position="354"/>
    </location>
</feature>
<feature type="transmembrane region" description="Helical" evidence="9">
    <location>
        <begin position="127"/>
        <end position="148"/>
    </location>
</feature>
<feature type="transmembrane region" description="Helical" evidence="9">
    <location>
        <begin position="15"/>
        <end position="33"/>
    </location>
</feature>
<evidence type="ECO:0000256" key="7">
    <source>
        <dbReference type="ARBA" id="ARBA00023136"/>
    </source>
</evidence>
<proteinExistence type="inferred from homology"/>
<evidence type="ECO:0000256" key="3">
    <source>
        <dbReference type="ARBA" id="ARBA00022475"/>
    </source>
</evidence>
<dbReference type="EMBL" id="CP151762">
    <property type="protein sequence ID" value="WZU63963.1"/>
    <property type="molecule type" value="Genomic_DNA"/>
</dbReference>
<keyword evidence="2" id="KW-0813">Transport</keyword>
<evidence type="ECO:0000313" key="10">
    <source>
        <dbReference type="EMBL" id="WZU63963.1"/>
    </source>
</evidence>
<dbReference type="AlphaFoldDB" id="A0AAN0MFZ3"/>
<feature type="transmembrane region" description="Helical" evidence="9">
    <location>
        <begin position="298"/>
        <end position="320"/>
    </location>
</feature>
<organism evidence="10 11">
    <name type="scientific">Yoonia algicola</name>
    <dbReference type="NCBI Taxonomy" id="3137368"/>
    <lineage>
        <taxon>Bacteria</taxon>
        <taxon>Pseudomonadati</taxon>
        <taxon>Pseudomonadota</taxon>
        <taxon>Alphaproteobacteria</taxon>
        <taxon>Rhodobacterales</taxon>
        <taxon>Paracoccaceae</taxon>
        <taxon>Yoonia</taxon>
    </lineage>
</organism>
<dbReference type="PANTHER" id="PTHR30574">
    <property type="entry name" value="INNER MEMBRANE PROTEIN YEDE"/>
    <property type="match status" value="1"/>
</dbReference>
<keyword evidence="3" id="KW-1003">Cell membrane</keyword>
<protein>
    <submittedName>
        <fullName evidence="10">YeeE/YedE family protein</fullName>
    </submittedName>
</protein>
<evidence type="ECO:0000256" key="6">
    <source>
        <dbReference type="ARBA" id="ARBA00022989"/>
    </source>
</evidence>
<comment type="subcellular location">
    <subcellularLocation>
        <location evidence="1">Cell inner membrane</location>
        <topology evidence="1">Multi-pass membrane protein</topology>
    </subcellularLocation>
</comment>
<evidence type="ECO:0000256" key="8">
    <source>
        <dbReference type="ARBA" id="ARBA00035655"/>
    </source>
</evidence>
<feature type="transmembrane region" description="Helical" evidence="9">
    <location>
        <begin position="168"/>
        <end position="193"/>
    </location>
</feature>
<feature type="transmembrane region" description="Helical" evidence="9">
    <location>
        <begin position="259"/>
        <end position="278"/>
    </location>
</feature>
<comment type="similarity">
    <text evidence="8">Belongs to the TsuA/YedE (TC 9.B.102) family.</text>
</comment>
<dbReference type="Pfam" id="PF04143">
    <property type="entry name" value="Sulf_transp"/>
    <property type="match status" value="1"/>
</dbReference>
<keyword evidence="11" id="KW-1185">Reference proteome</keyword>
<evidence type="ECO:0000256" key="4">
    <source>
        <dbReference type="ARBA" id="ARBA00022519"/>
    </source>
</evidence>
<evidence type="ECO:0000313" key="11">
    <source>
        <dbReference type="Proteomes" id="UP001451782"/>
    </source>
</evidence>